<evidence type="ECO:0000256" key="1">
    <source>
        <dbReference type="SAM" id="MobiDB-lite"/>
    </source>
</evidence>
<dbReference type="AlphaFoldDB" id="A0AAV6J6J9"/>
<dbReference type="Proteomes" id="UP000823749">
    <property type="component" value="Chromosome 8"/>
</dbReference>
<protein>
    <submittedName>
        <fullName evidence="2">Uncharacterized protein</fullName>
    </submittedName>
</protein>
<reference evidence="2" key="1">
    <citation type="submission" date="2020-08" db="EMBL/GenBank/DDBJ databases">
        <title>Plant Genome Project.</title>
        <authorList>
            <person name="Zhang R.-G."/>
        </authorList>
    </citation>
    <scope>NUCLEOTIDE SEQUENCE</scope>
    <source>
        <strain evidence="2">WSP0</strain>
        <tissue evidence="2">Leaf</tissue>
    </source>
</reference>
<dbReference type="EMBL" id="JACTNZ010000008">
    <property type="protein sequence ID" value="KAG5534334.1"/>
    <property type="molecule type" value="Genomic_DNA"/>
</dbReference>
<name>A0AAV6J6J9_9ERIC</name>
<evidence type="ECO:0000313" key="3">
    <source>
        <dbReference type="Proteomes" id="UP000823749"/>
    </source>
</evidence>
<accession>A0AAV6J6J9</accession>
<feature type="compositionally biased region" description="Basic and acidic residues" evidence="1">
    <location>
        <begin position="50"/>
        <end position="67"/>
    </location>
</feature>
<evidence type="ECO:0000313" key="2">
    <source>
        <dbReference type="EMBL" id="KAG5534334.1"/>
    </source>
</evidence>
<feature type="compositionally biased region" description="Basic and acidic residues" evidence="1">
    <location>
        <begin position="1"/>
        <end position="42"/>
    </location>
</feature>
<feature type="compositionally biased region" description="Polar residues" evidence="1">
    <location>
        <begin position="109"/>
        <end position="121"/>
    </location>
</feature>
<organism evidence="2 3">
    <name type="scientific">Rhododendron griersonianum</name>
    <dbReference type="NCBI Taxonomy" id="479676"/>
    <lineage>
        <taxon>Eukaryota</taxon>
        <taxon>Viridiplantae</taxon>
        <taxon>Streptophyta</taxon>
        <taxon>Embryophyta</taxon>
        <taxon>Tracheophyta</taxon>
        <taxon>Spermatophyta</taxon>
        <taxon>Magnoliopsida</taxon>
        <taxon>eudicotyledons</taxon>
        <taxon>Gunneridae</taxon>
        <taxon>Pentapetalae</taxon>
        <taxon>asterids</taxon>
        <taxon>Ericales</taxon>
        <taxon>Ericaceae</taxon>
        <taxon>Ericoideae</taxon>
        <taxon>Rhodoreae</taxon>
        <taxon>Rhododendron</taxon>
    </lineage>
</organism>
<feature type="region of interest" description="Disordered" evidence="1">
    <location>
        <begin position="1"/>
        <end position="130"/>
    </location>
</feature>
<sequence length="130" mass="14559">MDANNKKEEISMDDMEKQRNKMSDDLEKNKEEEAEKDERRDINGSPQSGLEKEPFHKKPPLQDKTVEDTSLGNSDTSERNNEESTNSVHGLDSIVPDSQSPLEEECFESVNNSRQSQNTGAQEGDAVAAM</sequence>
<proteinExistence type="predicted"/>
<comment type="caution">
    <text evidence="2">The sequence shown here is derived from an EMBL/GenBank/DDBJ whole genome shotgun (WGS) entry which is preliminary data.</text>
</comment>
<keyword evidence="3" id="KW-1185">Reference proteome</keyword>
<gene>
    <name evidence="2" type="ORF">RHGRI_022459</name>
</gene>